<protein>
    <submittedName>
        <fullName evidence="2">Uncharacterized protein</fullName>
    </submittedName>
</protein>
<proteinExistence type="predicted"/>
<dbReference type="RefSeq" id="WP_210656677.1">
    <property type="nucleotide sequence ID" value="NZ_JAGKQQ010000001.1"/>
</dbReference>
<dbReference type="Proteomes" id="UP000676565">
    <property type="component" value="Unassembled WGS sequence"/>
</dbReference>
<evidence type="ECO:0000256" key="1">
    <source>
        <dbReference type="SAM" id="MobiDB-lite"/>
    </source>
</evidence>
<gene>
    <name evidence="2" type="ORF">J8F10_19955</name>
</gene>
<feature type="region of interest" description="Disordered" evidence="1">
    <location>
        <begin position="49"/>
        <end position="72"/>
    </location>
</feature>
<keyword evidence="3" id="KW-1185">Reference proteome</keyword>
<organism evidence="2 3">
    <name type="scientific">Gemmata palustris</name>
    <dbReference type="NCBI Taxonomy" id="2822762"/>
    <lineage>
        <taxon>Bacteria</taxon>
        <taxon>Pseudomonadati</taxon>
        <taxon>Planctomycetota</taxon>
        <taxon>Planctomycetia</taxon>
        <taxon>Gemmatales</taxon>
        <taxon>Gemmataceae</taxon>
        <taxon>Gemmata</taxon>
    </lineage>
</organism>
<comment type="caution">
    <text evidence="2">The sequence shown here is derived from an EMBL/GenBank/DDBJ whole genome shotgun (WGS) entry which is preliminary data.</text>
</comment>
<evidence type="ECO:0000313" key="3">
    <source>
        <dbReference type="Proteomes" id="UP000676565"/>
    </source>
</evidence>
<sequence length="240" mass="26483">MDFSQEELVETIDRLVAGLIDRAGVTAGPVDALAVAEHHLGIPVQFVEPAEEDESGRRRPRSRPPGTGITLTTDMSTEQQQRAAAGGIAQLLMPEIFRKLSVTIGTESKQFLAHVRGLVVPRVLIPSRLLRSALRDCKYDVPALKRVFSTTSMEMIAARLLDLDAPCVIAVVDDGVVASRRGNRAPATRKLEAAEQECVDRVMELDLPHRARVGEWTAWGWPVPDRPFRRILLRAVPDDV</sequence>
<evidence type="ECO:0000313" key="2">
    <source>
        <dbReference type="EMBL" id="MBP3957528.1"/>
    </source>
</evidence>
<name>A0ABS5BUX2_9BACT</name>
<accession>A0ABS5BUX2</accession>
<dbReference type="EMBL" id="JAGKQQ010000001">
    <property type="protein sequence ID" value="MBP3957528.1"/>
    <property type="molecule type" value="Genomic_DNA"/>
</dbReference>
<reference evidence="2 3" key="1">
    <citation type="submission" date="2021-04" db="EMBL/GenBank/DDBJ databases">
        <authorList>
            <person name="Ivanova A."/>
        </authorList>
    </citation>
    <scope>NUCLEOTIDE SEQUENCE [LARGE SCALE GENOMIC DNA]</scope>
    <source>
        <strain evidence="2 3">G18</strain>
    </source>
</reference>